<dbReference type="NCBIfam" id="NF003743">
    <property type="entry name" value="PRK05340.1"/>
    <property type="match status" value="1"/>
</dbReference>
<accession>A0A063Y4B8</accession>
<evidence type="ECO:0000256" key="6">
    <source>
        <dbReference type="ARBA" id="ARBA00022801"/>
    </source>
</evidence>
<comment type="similarity">
    <text evidence="10">Belongs to the LpxH family.</text>
</comment>
<dbReference type="EC" id="3.6.1.54" evidence="10"/>
<evidence type="ECO:0000256" key="4">
    <source>
        <dbReference type="ARBA" id="ARBA00022556"/>
    </source>
</evidence>
<evidence type="ECO:0000313" key="13">
    <source>
        <dbReference type="Proteomes" id="UP000027318"/>
    </source>
</evidence>
<dbReference type="InterPro" id="IPR043461">
    <property type="entry name" value="LpxH-like"/>
</dbReference>
<comment type="subcellular location">
    <subcellularLocation>
        <location evidence="10">Cell inner membrane</location>
        <topology evidence="10">Peripheral membrane protein</topology>
        <orientation evidence="10">Cytoplasmic side</orientation>
    </subcellularLocation>
</comment>
<evidence type="ECO:0000256" key="10">
    <source>
        <dbReference type="HAMAP-Rule" id="MF_00575"/>
    </source>
</evidence>
<dbReference type="UniPathway" id="UPA00359">
    <property type="reaction ID" value="UER00480"/>
</dbReference>
<comment type="caution">
    <text evidence="10">Lacks conserved residue(s) required for the propagation of feature annotation.</text>
</comment>
<dbReference type="OrthoDB" id="9783283at2"/>
<dbReference type="GO" id="GO:0005737">
    <property type="term" value="C:cytoplasm"/>
    <property type="evidence" value="ECO:0007669"/>
    <property type="project" value="InterPro"/>
</dbReference>
<dbReference type="PATRIC" id="fig|267850.7.peg.1565"/>
<dbReference type="EMBL" id="JMSZ01000021">
    <property type="protein sequence ID" value="KDE39950.1"/>
    <property type="molecule type" value="Genomic_DNA"/>
</dbReference>
<gene>
    <name evidence="10" type="primary">lpxH</name>
    <name evidence="12" type="ORF">ADINL_1587</name>
</gene>
<organism evidence="12 13">
    <name type="scientific">Nitrincola lacisaponensis</name>
    <dbReference type="NCBI Taxonomy" id="267850"/>
    <lineage>
        <taxon>Bacteria</taxon>
        <taxon>Pseudomonadati</taxon>
        <taxon>Pseudomonadota</taxon>
        <taxon>Gammaproteobacteria</taxon>
        <taxon>Oceanospirillales</taxon>
        <taxon>Oceanospirillaceae</taxon>
        <taxon>Nitrincola</taxon>
    </lineage>
</organism>
<dbReference type="SUPFAM" id="SSF56300">
    <property type="entry name" value="Metallo-dependent phosphatases"/>
    <property type="match status" value="1"/>
</dbReference>
<dbReference type="PANTHER" id="PTHR34990:SF1">
    <property type="entry name" value="UDP-2,3-DIACYLGLUCOSAMINE HYDROLASE"/>
    <property type="match status" value="1"/>
</dbReference>
<feature type="binding site" evidence="10">
    <location>
        <begin position="79"/>
        <end position="80"/>
    </location>
    <ligand>
        <name>substrate</name>
    </ligand>
</feature>
<feature type="binding site" evidence="10">
    <location>
        <position position="198"/>
    </location>
    <ligand>
        <name>Mn(2+)</name>
        <dbReference type="ChEBI" id="CHEBI:29035"/>
        <label>1</label>
    </ligand>
</feature>
<dbReference type="RefSeq" id="WP_036546082.1">
    <property type="nucleotide sequence ID" value="NZ_JMSZ01000021.1"/>
</dbReference>
<dbReference type="GO" id="GO:0030145">
    <property type="term" value="F:manganese ion binding"/>
    <property type="evidence" value="ECO:0007669"/>
    <property type="project" value="UniProtKB-UniRule"/>
</dbReference>
<dbReference type="Proteomes" id="UP000027318">
    <property type="component" value="Unassembled WGS sequence"/>
</dbReference>
<dbReference type="InterPro" id="IPR004843">
    <property type="entry name" value="Calcineurin-like_PHP"/>
</dbReference>
<protein>
    <recommendedName>
        <fullName evidence="10">UDP-2,3-diacylglucosamine hydrolase</fullName>
        <ecNumber evidence="10">3.6.1.54</ecNumber>
    </recommendedName>
    <alternativeName>
        <fullName evidence="10">UDP-2,3-diacylglucosamine diphosphatase</fullName>
    </alternativeName>
</protein>
<name>A0A063Y4B8_9GAMM</name>
<keyword evidence="3 10" id="KW-0997">Cell inner membrane</keyword>
<feature type="binding site" evidence="10">
    <location>
        <position position="79"/>
    </location>
    <ligand>
        <name>Mn(2+)</name>
        <dbReference type="ChEBI" id="CHEBI:29035"/>
        <label>2</label>
    </ligand>
</feature>
<feature type="binding site" evidence="10">
    <location>
        <position position="10"/>
    </location>
    <ligand>
        <name>Mn(2+)</name>
        <dbReference type="ChEBI" id="CHEBI:29035"/>
        <label>1</label>
    </ligand>
</feature>
<evidence type="ECO:0000256" key="3">
    <source>
        <dbReference type="ARBA" id="ARBA00022519"/>
    </source>
</evidence>
<evidence type="ECO:0000256" key="7">
    <source>
        <dbReference type="ARBA" id="ARBA00023098"/>
    </source>
</evidence>
<keyword evidence="6 10" id="KW-0378">Hydrolase</keyword>
<comment type="function">
    <text evidence="10">Hydrolyzes the pyrophosphate bond of UDP-2,3-diacylglucosamine to yield 2,3-diacylglucosamine 1-phosphate (lipid X) and UMP by catalyzing the attack of water at the alpha-P atom. Involved in the biosynthesis of lipid A, a phosphorylated glycolipid that anchors the lipopolysaccharide to the outer membrane of the cell.</text>
</comment>
<keyword evidence="8 10" id="KW-0472">Membrane</keyword>
<feature type="binding site" evidence="10">
    <location>
        <position position="115"/>
    </location>
    <ligand>
        <name>Mn(2+)</name>
        <dbReference type="ChEBI" id="CHEBI:29035"/>
        <label>2</label>
    </ligand>
</feature>
<dbReference type="CDD" id="cd07398">
    <property type="entry name" value="MPP_YbbF-LpxH"/>
    <property type="match status" value="1"/>
</dbReference>
<dbReference type="PANTHER" id="PTHR34990">
    <property type="entry name" value="UDP-2,3-DIACYLGLUCOSAMINE HYDROLASE-RELATED"/>
    <property type="match status" value="1"/>
</dbReference>
<feature type="binding site" evidence="10">
    <location>
        <position position="196"/>
    </location>
    <ligand>
        <name>Mn(2+)</name>
        <dbReference type="ChEBI" id="CHEBI:29035"/>
        <label>2</label>
    </ligand>
</feature>
<comment type="caution">
    <text evidence="12">The sequence shown here is derived from an EMBL/GenBank/DDBJ whole genome shotgun (WGS) entry which is preliminary data.</text>
</comment>
<feature type="binding site" evidence="10">
    <location>
        <position position="41"/>
    </location>
    <ligand>
        <name>Mn(2+)</name>
        <dbReference type="ChEBI" id="CHEBI:29035"/>
        <label>2</label>
    </ligand>
</feature>
<keyword evidence="4 10" id="KW-0441">Lipid A biosynthesis</keyword>
<evidence type="ECO:0000256" key="5">
    <source>
        <dbReference type="ARBA" id="ARBA00022723"/>
    </source>
</evidence>
<keyword evidence="9 10" id="KW-0464">Manganese</keyword>
<comment type="pathway">
    <text evidence="10">Glycolipid biosynthesis; lipid IV(A) biosynthesis; lipid IV(A) from (3R)-3-hydroxytetradecanoyl-[acyl-carrier-protein] and UDP-N-acetyl-alpha-D-glucosamine: step 4/6.</text>
</comment>
<evidence type="ECO:0000259" key="11">
    <source>
        <dbReference type="Pfam" id="PF00149"/>
    </source>
</evidence>
<feature type="binding site" evidence="10">
    <location>
        <position position="196"/>
    </location>
    <ligand>
        <name>substrate</name>
    </ligand>
</feature>
<dbReference type="HAMAP" id="MF_00575">
    <property type="entry name" value="LpxH"/>
    <property type="match status" value="1"/>
</dbReference>
<dbReference type="Gene3D" id="3.60.21.10">
    <property type="match status" value="1"/>
</dbReference>
<sequence>MSFVLISDLHLQPTRPDILSGLFKLLNNLPADCQQLYILGDLFEYWIGDDAPLPGSEQLAERLKQLQQQGMQIFFQAGNRDFLVGKSWLDKAGAQYLPEAYKIRFPDGTLTLLMHGDQLCTDDLEYQSFRQLVRDPAWQQAFLSKPVTERIAIAEQLRTESQMRGAEKSQEIMDVNTDTLHQVMERAAVSRLIHGHTHRPAQHCLTLSSEPAERLVLGDWDQQGWYILADSQGTRLINFPL</sequence>
<comment type="cofactor">
    <cofactor evidence="10">
        <name>Mn(2+)</name>
        <dbReference type="ChEBI" id="CHEBI:29035"/>
    </cofactor>
    <text evidence="10">Binds 2 Mn(2+) ions per subunit in a binuclear metal center.</text>
</comment>
<proteinExistence type="inferred from homology"/>
<feature type="binding site" evidence="10">
    <location>
        <position position="41"/>
    </location>
    <ligand>
        <name>Mn(2+)</name>
        <dbReference type="ChEBI" id="CHEBI:29035"/>
        <label>1</label>
    </ligand>
</feature>
<dbReference type="InterPro" id="IPR029052">
    <property type="entry name" value="Metallo-depent_PP-like"/>
</dbReference>
<dbReference type="GO" id="GO:0008758">
    <property type="term" value="F:UDP-2,3-diacylglucosamine hydrolase activity"/>
    <property type="evidence" value="ECO:0007669"/>
    <property type="project" value="UniProtKB-UniRule"/>
</dbReference>
<evidence type="ECO:0000256" key="1">
    <source>
        <dbReference type="ARBA" id="ARBA00022475"/>
    </source>
</evidence>
<evidence type="ECO:0000313" key="12">
    <source>
        <dbReference type="EMBL" id="KDE39950.1"/>
    </source>
</evidence>
<keyword evidence="2 10" id="KW-0444">Lipid biosynthesis</keyword>
<dbReference type="InterPro" id="IPR010138">
    <property type="entry name" value="UDP-diacylglucosamine_Hdrlase"/>
</dbReference>
<keyword evidence="5 10" id="KW-0479">Metal-binding</keyword>
<feature type="binding site" evidence="10">
    <location>
        <position position="8"/>
    </location>
    <ligand>
        <name>Mn(2+)</name>
        <dbReference type="ChEBI" id="CHEBI:29035"/>
        <label>1</label>
    </ligand>
</feature>
<dbReference type="GO" id="GO:0019897">
    <property type="term" value="C:extrinsic component of plasma membrane"/>
    <property type="evidence" value="ECO:0007669"/>
    <property type="project" value="UniProtKB-UniRule"/>
</dbReference>
<keyword evidence="13" id="KW-1185">Reference proteome</keyword>
<evidence type="ECO:0000256" key="2">
    <source>
        <dbReference type="ARBA" id="ARBA00022516"/>
    </source>
</evidence>
<dbReference type="GO" id="GO:0009245">
    <property type="term" value="P:lipid A biosynthetic process"/>
    <property type="evidence" value="ECO:0007669"/>
    <property type="project" value="UniProtKB-UniRule"/>
</dbReference>
<dbReference type="Pfam" id="PF00149">
    <property type="entry name" value="Metallophos"/>
    <property type="match status" value="1"/>
</dbReference>
<feature type="domain" description="Calcineurin-like phosphoesterase" evidence="11">
    <location>
        <begin position="1"/>
        <end position="200"/>
    </location>
</feature>
<evidence type="ECO:0000256" key="9">
    <source>
        <dbReference type="ARBA" id="ARBA00023211"/>
    </source>
</evidence>
<feature type="binding site" evidence="10">
    <location>
        <position position="123"/>
    </location>
    <ligand>
        <name>substrate</name>
    </ligand>
</feature>
<keyword evidence="7 10" id="KW-0443">Lipid metabolism</keyword>
<dbReference type="STRING" id="267850.ADINL_1587"/>
<feature type="binding site" evidence="10">
    <location>
        <position position="161"/>
    </location>
    <ligand>
        <name>substrate</name>
    </ligand>
</feature>
<comment type="catalytic activity">
    <reaction evidence="10">
        <text>UDP-2-N,3-O-bis[(3R)-3-hydroxytetradecanoyl]-alpha-D-glucosamine + H2O = 2-N,3-O-bis[(3R)-3-hydroxytetradecanoyl]-alpha-D-glucosaminyl 1-phosphate + UMP + 2 H(+)</text>
        <dbReference type="Rhea" id="RHEA:25213"/>
        <dbReference type="ChEBI" id="CHEBI:15377"/>
        <dbReference type="ChEBI" id="CHEBI:15378"/>
        <dbReference type="ChEBI" id="CHEBI:57865"/>
        <dbReference type="ChEBI" id="CHEBI:57957"/>
        <dbReference type="ChEBI" id="CHEBI:78847"/>
        <dbReference type="EC" id="3.6.1.54"/>
    </reaction>
</comment>
<keyword evidence="1 10" id="KW-1003">Cell membrane</keyword>
<reference evidence="12 13" key="1">
    <citation type="journal article" date="2005" name="Int. J. Syst. Evol. Microbiol.">
        <title>Nitrincola lacisaponensis gen. nov., sp. nov., a novel alkaliphilic bacterium isolated from an alkaline, saline lake.</title>
        <authorList>
            <person name="Dimitriu P.A."/>
            <person name="Shukla S.K."/>
            <person name="Conradt J."/>
            <person name="Marquez M.C."/>
            <person name="Ventosa A."/>
            <person name="Maglia A."/>
            <person name="Peyton B.M."/>
            <person name="Pinkart H.C."/>
            <person name="Mormile M.R."/>
        </authorList>
    </citation>
    <scope>NUCLEOTIDE SEQUENCE [LARGE SCALE GENOMIC DNA]</scope>
    <source>
        <strain evidence="12 13">4CA</strain>
    </source>
</reference>
<feature type="binding site" evidence="10">
    <location>
        <position position="168"/>
    </location>
    <ligand>
        <name>substrate</name>
    </ligand>
</feature>
<evidence type="ECO:0000256" key="8">
    <source>
        <dbReference type="ARBA" id="ARBA00023136"/>
    </source>
</evidence>
<dbReference type="NCBIfam" id="TIGR01854">
    <property type="entry name" value="lipid_A_lpxH"/>
    <property type="match status" value="1"/>
</dbReference>
<dbReference type="AlphaFoldDB" id="A0A063Y4B8"/>